<dbReference type="EMBL" id="LXQA010001665">
    <property type="protein sequence ID" value="MCH80939.1"/>
    <property type="molecule type" value="Genomic_DNA"/>
</dbReference>
<evidence type="ECO:0000256" key="4">
    <source>
        <dbReference type="ARBA" id="ARBA00023125"/>
    </source>
</evidence>
<evidence type="ECO:0000256" key="9">
    <source>
        <dbReference type="SAM" id="Coils"/>
    </source>
</evidence>
<dbReference type="AlphaFoldDB" id="A0A392M121"/>
<evidence type="ECO:0000259" key="12">
    <source>
        <dbReference type="PROSITE" id="PS50848"/>
    </source>
</evidence>
<dbReference type="GO" id="GO:0000981">
    <property type="term" value="F:DNA-binding transcription factor activity, RNA polymerase II-specific"/>
    <property type="evidence" value="ECO:0007669"/>
    <property type="project" value="InterPro"/>
</dbReference>
<keyword evidence="14" id="KW-1185">Reference proteome</keyword>
<feature type="region of interest" description="Disordered" evidence="10">
    <location>
        <begin position="32"/>
        <end position="56"/>
    </location>
</feature>
<dbReference type="SMART" id="SM00389">
    <property type="entry name" value="HOX"/>
    <property type="match status" value="1"/>
</dbReference>
<evidence type="ECO:0000256" key="10">
    <source>
        <dbReference type="SAM" id="MobiDB-lite"/>
    </source>
</evidence>
<dbReference type="PANTHER" id="PTHR45654">
    <property type="entry name" value="HOMEOBOX-LEUCINE ZIPPER PROTEIN MERISTEM L1"/>
    <property type="match status" value="1"/>
</dbReference>
<dbReference type="PROSITE" id="PS50848">
    <property type="entry name" value="START"/>
    <property type="match status" value="1"/>
</dbReference>
<dbReference type="GO" id="GO:0005634">
    <property type="term" value="C:nucleus"/>
    <property type="evidence" value="ECO:0007669"/>
    <property type="project" value="UniProtKB-SubCell"/>
</dbReference>
<evidence type="ECO:0000256" key="8">
    <source>
        <dbReference type="RuleBase" id="RU000682"/>
    </source>
</evidence>
<keyword evidence="3 9" id="KW-0175">Coiled coil</keyword>
<feature type="coiled-coil region" evidence="9">
    <location>
        <begin position="105"/>
        <end position="132"/>
    </location>
</feature>
<feature type="domain" description="START" evidence="12">
    <location>
        <begin position="209"/>
        <end position="257"/>
    </location>
</feature>
<evidence type="ECO:0000256" key="7">
    <source>
        <dbReference type="PROSITE-ProRule" id="PRU00108"/>
    </source>
</evidence>
<accession>A0A392M121</accession>
<dbReference type="Pfam" id="PF01852">
    <property type="entry name" value="START"/>
    <property type="match status" value="1"/>
</dbReference>
<keyword evidence="6 7" id="KW-0539">Nucleus</keyword>
<dbReference type="InterPro" id="IPR042160">
    <property type="entry name" value="HD-Zip_IV"/>
</dbReference>
<comment type="caution">
    <text evidence="13">The sequence shown here is derived from an EMBL/GenBank/DDBJ whole genome shotgun (WGS) entry which is preliminary data.</text>
</comment>
<dbReference type="Proteomes" id="UP000265520">
    <property type="component" value="Unassembled WGS sequence"/>
</dbReference>
<evidence type="ECO:0000256" key="5">
    <source>
        <dbReference type="ARBA" id="ARBA00023155"/>
    </source>
</evidence>
<feature type="domain" description="Homeobox" evidence="11">
    <location>
        <begin position="67"/>
        <end position="106"/>
    </location>
</feature>
<dbReference type="InterPro" id="IPR001356">
    <property type="entry name" value="HD"/>
</dbReference>
<name>A0A392M121_9FABA</name>
<dbReference type="InterPro" id="IPR009057">
    <property type="entry name" value="Homeodomain-like_sf"/>
</dbReference>
<dbReference type="CDD" id="cd00086">
    <property type="entry name" value="homeodomain"/>
    <property type="match status" value="1"/>
</dbReference>
<dbReference type="PROSITE" id="PS50071">
    <property type="entry name" value="HOMEOBOX_2"/>
    <property type="match status" value="1"/>
</dbReference>
<protein>
    <submittedName>
        <fullName evidence="13">Homeobox-leucine zipper protein GLABRA 2-like</fullName>
    </submittedName>
</protein>
<dbReference type="InterPro" id="IPR000047">
    <property type="entry name" value="HTH_motif"/>
</dbReference>
<evidence type="ECO:0000256" key="2">
    <source>
        <dbReference type="ARBA" id="ARBA00006789"/>
    </source>
</evidence>
<evidence type="ECO:0000256" key="3">
    <source>
        <dbReference type="ARBA" id="ARBA00023054"/>
    </source>
</evidence>
<dbReference type="Gene3D" id="1.10.10.60">
    <property type="entry name" value="Homeodomain-like"/>
    <property type="match status" value="1"/>
</dbReference>
<dbReference type="GO" id="GO:0003677">
    <property type="term" value="F:DNA binding"/>
    <property type="evidence" value="ECO:0007669"/>
    <property type="project" value="UniProtKB-UniRule"/>
</dbReference>
<dbReference type="InterPro" id="IPR002913">
    <property type="entry name" value="START_lipid-bd_dom"/>
</dbReference>
<feature type="non-terminal residue" evidence="13">
    <location>
        <position position="1"/>
    </location>
</feature>
<evidence type="ECO:0000256" key="6">
    <source>
        <dbReference type="ARBA" id="ARBA00023242"/>
    </source>
</evidence>
<reference evidence="13 14" key="1">
    <citation type="journal article" date="2018" name="Front. Plant Sci.">
        <title>Red Clover (Trifolium pratense) and Zigzag Clover (T. medium) - A Picture of Genomic Similarities and Differences.</title>
        <authorList>
            <person name="Dluhosova J."/>
            <person name="Istvanek J."/>
            <person name="Nedelnik J."/>
            <person name="Repkova J."/>
        </authorList>
    </citation>
    <scope>NUCLEOTIDE SEQUENCE [LARGE SCALE GENOMIC DNA]</scope>
    <source>
        <strain evidence="14">cv. 10/8</strain>
        <tissue evidence="13">Leaf</tissue>
    </source>
</reference>
<dbReference type="SUPFAM" id="SSF46689">
    <property type="entry name" value="Homeodomain-like"/>
    <property type="match status" value="1"/>
</dbReference>
<dbReference type="PROSITE" id="PS00027">
    <property type="entry name" value="HOMEOBOX_1"/>
    <property type="match status" value="1"/>
</dbReference>
<feature type="DNA-binding region" description="Homeobox" evidence="7">
    <location>
        <begin position="69"/>
        <end position="107"/>
    </location>
</feature>
<dbReference type="PRINTS" id="PR00031">
    <property type="entry name" value="HTHREPRESSR"/>
</dbReference>
<dbReference type="PANTHER" id="PTHR45654:SF24">
    <property type="entry name" value="HOMEOBOX-LEUCINE ZIPPER PROTEIN GLABRA 2"/>
    <property type="match status" value="1"/>
</dbReference>
<gene>
    <name evidence="13" type="ORF">A2U01_0001715</name>
</gene>
<sequence length="305" mass="34260">PPPSSSRAKDFFPSPALSLSLAGIFRHGGLAAEGEGASTSNMEVEEGEEGSTVGGDQRVEEISSELFKESPHPDEKQRQQLSKQLGLAPRQVKFWFQNRRTQIKAIQERHENSLLKTEIEKLREKNKTLRETINKACCPNCGVPTTNKDGAMPTEEQQLRIENVKLKAEVEKLRAALGKHASGTMSPSCSTSHDQENIKSSLDFYTGIFGLDESRIMDVVNQAMDELIKMATMDEPLWLRSLETGREILNYDEYMKEFVVENSDNGRPKRSIEASRDTGVVFADLPRIVQCFLDAVRYKLMLIHS</sequence>
<evidence type="ECO:0000256" key="1">
    <source>
        <dbReference type="ARBA" id="ARBA00004123"/>
    </source>
</evidence>
<evidence type="ECO:0000313" key="13">
    <source>
        <dbReference type="EMBL" id="MCH80939.1"/>
    </source>
</evidence>
<dbReference type="GO" id="GO:0008289">
    <property type="term" value="F:lipid binding"/>
    <property type="evidence" value="ECO:0007669"/>
    <property type="project" value="InterPro"/>
</dbReference>
<dbReference type="InterPro" id="IPR017970">
    <property type="entry name" value="Homeobox_CS"/>
</dbReference>
<keyword evidence="4 7" id="KW-0238">DNA-binding</keyword>
<keyword evidence="5 7" id="KW-0371">Homeobox</keyword>
<evidence type="ECO:0000259" key="11">
    <source>
        <dbReference type="PROSITE" id="PS50071"/>
    </source>
</evidence>
<evidence type="ECO:0000313" key="14">
    <source>
        <dbReference type="Proteomes" id="UP000265520"/>
    </source>
</evidence>
<comment type="similarity">
    <text evidence="2">Belongs to the HD-ZIP homeobox family. Class IV subfamily.</text>
</comment>
<comment type="subcellular location">
    <subcellularLocation>
        <location evidence="1 7 8">Nucleus</location>
    </subcellularLocation>
</comment>
<organism evidence="13 14">
    <name type="scientific">Trifolium medium</name>
    <dbReference type="NCBI Taxonomy" id="97028"/>
    <lineage>
        <taxon>Eukaryota</taxon>
        <taxon>Viridiplantae</taxon>
        <taxon>Streptophyta</taxon>
        <taxon>Embryophyta</taxon>
        <taxon>Tracheophyta</taxon>
        <taxon>Spermatophyta</taxon>
        <taxon>Magnoliopsida</taxon>
        <taxon>eudicotyledons</taxon>
        <taxon>Gunneridae</taxon>
        <taxon>Pentapetalae</taxon>
        <taxon>rosids</taxon>
        <taxon>fabids</taxon>
        <taxon>Fabales</taxon>
        <taxon>Fabaceae</taxon>
        <taxon>Papilionoideae</taxon>
        <taxon>50 kb inversion clade</taxon>
        <taxon>NPAAA clade</taxon>
        <taxon>Hologalegina</taxon>
        <taxon>IRL clade</taxon>
        <taxon>Trifolieae</taxon>
        <taxon>Trifolium</taxon>
    </lineage>
</organism>
<dbReference type="Pfam" id="PF00046">
    <property type="entry name" value="Homeodomain"/>
    <property type="match status" value="1"/>
</dbReference>
<proteinExistence type="inferred from homology"/>